<gene>
    <name evidence="10" type="ORF">CIN_20880</name>
</gene>
<dbReference type="GO" id="GO:0005737">
    <property type="term" value="C:cytoplasm"/>
    <property type="evidence" value="ECO:0007669"/>
    <property type="project" value="UniProtKB-SubCell"/>
</dbReference>
<proteinExistence type="inferred from homology"/>
<sequence length="240" mass="27689">MMMKEKLPEHTISRYEQELEQLRSMILRMFGMVENQLAQTLVVLKERKVDTAYEIALQDIEVDAYERMISAFSIQILALRSPMAIDLREIVSAFKVSVDLERIGDLIAGTCRRIVQIKTIPESVSLSGLLTMGRQVQENLRQVVIAITQQDQKMMLHLWNADNLIDDLYLSVFTELTDLMAKEPQYILVCSHLLFMVKNLERIGDHITNIVENYYYVFTGDTLPYQRVGPVDVIEDDKDA</sequence>
<dbReference type="GO" id="GO:0045936">
    <property type="term" value="P:negative regulation of phosphate metabolic process"/>
    <property type="evidence" value="ECO:0007669"/>
    <property type="project" value="InterPro"/>
</dbReference>
<dbReference type="FunFam" id="1.20.58.220:FF:000004">
    <property type="entry name" value="Phosphate-specific transport system accessory protein PhoU"/>
    <property type="match status" value="1"/>
</dbReference>
<evidence type="ECO:0000313" key="11">
    <source>
        <dbReference type="Proteomes" id="UP000005939"/>
    </source>
</evidence>
<evidence type="ECO:0000256" key="2">
    <source>
        <dbReference type="ARBA" id="ARBA00008107"/>
    </source>
</evidence>
<evidence type="ECO:0000256" key="8">
    <source>
        <dbReference type="PIRNR" id="PIRNR003107"/>
    </source>
</evidence>
<dbReference type="RefSeq" id="WP_008855078.1">
    <property type="nucleotide sequence ID" value="NZ_AGFR01000013.1"/>
</dbReference>
<dbReference type="SUPFAM" id="SSF109755">
    <property type="entry name" value="PhoU-like"/>
    <property type="match status" value="1"/>
</dbReference>
<comment type="caution">
    <text evidence="10">The sequence shown here is derived from an EMBL/GenBank/DDBJ whole genome shotgun (WGS) entry which is preliminary data.</text>
</comment>
<comment type="subcellular location">
    <subcellularLocation>
        <location evidence="1 8">Cytoplasm</location>
    </subcellularLocation>
</comment>
<dbReference type="PANTHER" id="PTHR42930">
    <property type="entry name" value="PHOSPHATE-SPECIFIC TRANSPORT SYSTEM ACCESSORY PROTEIN PHOU"/>
    <property type="match status" value="1"/>
</dbReference>
<dbReference type="InterPro" id="IPR028366">
    <property type="entry name" value="PhoU"/>
</dbReference>
<comment type="function">
    <text evidence="7 8">Plays a role in the regulation of phosphate uptake.</text>
</comment>
<evidence type="ECO:0000313" key="10">
    <source>
        <dbReference type="EMBL" id="EHD12975.1"/>
    </source>
</evidence>
<dbReference type="AlphaFoldDB" id="G6F392"/>
<dbReference type="NCBIfam" id="TIGR02135">
    <property type="entry name" value="phoU_full"/>
    <property type="match status" value="1"/>
</dbReference>
<evidence type="ECO:0000256" key="5">
    <source>
        <dbReference type="ARBA" id="ARBA00022490"/>
    </source>
</evidence>
<evidence type="ECO:0000256" key="6">
    <source>
        <dbReference type="ARBA" id="ARBA00022592"/>
    </source>
</evidence>
<dbReference type="EMBL" id="AGFR01000013">
    <property type="protein sequence ID" value="EHD12975.1"/>
    <property type="molecule type" value="Genomic_DNA"/>
</dbReference>
<keyword evidence="5 8" id="KW-0963">Cytoplasm</keyword>
<dbReference type="STRING" id="1088868.CIN_20880"/>
<evidence type="ECO:0000259" key="9">
    <source>
        <dbReference type="Pfam" id="PF01895"/>
    </source>
</evidence>
<dbReference type="GO" id="GO:0006817">
    <property type="term" value="P:phosphate ion transport"/>
    <property type="evidence" value="ECO:0007669"/>
    <property type="project" value="UniProtKB-KW"/>
</dbReference>
<dbReference type="GO" id="GO:0030643">
    <property type="term" value="P:intracellular phosphate ion homeostasis"/>
    <property type="evidence" value="ECO:0007669"/>
    <property type="project" value="InterPro"/>
</dbReference>
<keyword evidence="6 8" id="KW-0592">Phosphate transport</keyword>
<dbReference type="PANTHER" id="PTHR42930:SF3">
    <property type="entry name" value="PHOSPHATE-SPECIFIC TRANSPORT SYSTEM ACCESSORY PROTEIN PHOU"/>
    <property type="match status" value="1"/>
</dbReference>
<evidence type="ECO:0000256" key="1">
    <source>
        <dbReference type="ARBA" id="ARBA00004496"/>
    </source>
</evidence>
<evidence type="ECO:0000256" key="7">
    <source>
        <dbReference type="ARBA" id="ARBA00056181"/>
    </source>
</evidence>
<dbReference type="Proteomes" id="UP000005939">
    <property type="component" value="Unassembled WGS sequence"/>
</dbReference>
<comment type="subunit">
    <text evidence="3 8">Homodimer.</text>
</comment>
<dbReference type="PATRIC" id="fig|1088868.3.peg.2093"/>
<evidence type="ECO:0000256" key="4">
    <source>
        <dbReference type="ARBA" id="ARBA00022448"/>
    </source>
</evidence>
<comment type="similarity">
    <text evidence="2 8">Belongs to the PhoU family.</text>
</comment>
<organism evidence="10 11">
    <name type="scientific">Commensalibacter intestini A911</name>
    <dbReference type="NCBI Taxonomy" id="1088868"/>
    <lineage>
        <taxon>Bacteria</taxon>
        <taxon>Pseudomonadati</taxon>
        <taxon>Pseudomonadota</taxon>
        <taxon>Alphaproteobacteria</taxon>
        <taxon>Acetobacterales</taxon>
        <taxon>Acetobacteraceae</taxon>
    </lineage>
</organism>
<feature type="domain" description="PhoU" evidence="9">
    <location>
        <begin position="26"/>
        <end position="113"/>
    </location>
</feature>
<evidence type="ECO:0000256" key="3">
    <source>
        <dbReference type="ARBA" id="ARBA00011738"/>
    </source>
</evidence>
<dbReference type="Gene3D" id="1.20.58.220">
    <property type="entry name" value="Phosphate transport system protein phou homolog 2, domain 2"/>
    <property type="match status" value="1"/>
</dbReference>
<dbReference type="InterPro" id="IPR026022">
    <property type="entry name" value="PhoU_dom"/>
</dbReference>
<name>G6F392_9PROT</name>
<dbReference type="InterPro" id="IPR038078">
    <property type="entry name" value="PhoU-like_sf"/>
</dbReference>
<accession>G6F392</accession>
<dbReference type="PIRSF" id="PIRSF003107">
    <property type="entry name" value="PhoU"/>
    <property type="match status" value="1"/>
</dbReference>
<dbReference type="eggNOG" id="COG0704">
    <property type="taxonomic scope" value="Bacteria"/>
</dbReference>
<dbReference type="Pfam" id="PF01895">
    <property type="entry name" value="PhoU"/>
    <property type="match status" value="2"/>
</dbReference>
<keyword evidence="4 8" id="KW-0813">Transport</keyword>
<feature type="domain" description="PhoU" evidence="9">
    <location>
        <begin position="130"/>
        <end position="213"/>
    </location>
</feature>
<reference evidence="10 11" key="1">
    <citation type="submission" date="2011-10" db="EMBL/GenBank/DDBJ databases">
        <title>Genome Sequence of Commensalibacter intestini A911, isolated from Drosophila gut.</title>
        <authorList>
            <person name="Lee W.-J."/>
            <person name="Kim E.-K."/>
        </authorList>
    </citation>
    <scope>NUCLEOTIDE SEQUENCE [LARGE SCALE GENOMIC DNA]</scope>
    <source>
        <strain evidence="10 11">A911</strain>
    </source>
</reference>
<protein>
    <recommendedName>
        <fullName evidence="8">Phosphate-specific transport system accessory protein PhoU</fullName>
    </recommendedName>
</protein>